<dbReference type="PANTHER" id="PTHR33293:SF1">
    <property type="entry name" value="INSERTION ELEMENT IS1 1 PROTEIN INSB-RELATED"/>
    <property type="match status" value="1"/>
</dbReference>
<name>A0A2U3L727_9BACT</name>
<evidence type="ECO:0000313" key="1">
    <source>
        <dbReference type="EMBL" id="SPF47559.1"/>
    </source>
</evidence>
<protein>
    <recommendedName>
        <fullName evidence="3">Transposase</fullName>
    </recommendedName>
</protein>
<dbReference type="InterPro" id="IPR051354">
    <property type="entry name" value="Transposase_27_IS1"/>
</dbReference>
<dbReference type="EMBL" id="OMOD01000172">
    <property type="protein sequence ID" value="SPF47559.1"/>
    <property type="molecule type" value="Genomic_DNA"/>
</dbReference>
<accession>A0A2U3L727</accession>
<organism evidence="1 2">
    <name type="scientific">Candidatus Sulfotelmatobacter kueseliae</name>
    <dbReference type="NCBI Taxonomy" id="2042962"/>
    <lineage>
        <taxon>Bacteria</taxon>
        <taxon>Pseudomonadati</taxon>
        <taxon>Acidobacteriota</taxon>
        <taxon>Terriglobia</taxon>
        <taxon>Terriglobales</taxon>
        <taxon>Candidatus Korobacteraceae</taxon>
        <taxon>Candidatus Sulfotelmatobacter</taxon>
    </lineage>
</organism>
<gene>
    <name evidence="1" type="ORF">SBA1_750018</name>
</gene>
<reference evidence="2" key="1">
    <citation type="submission" date="2018-02" db="EMBL/GenBank/DDBJ databases">
        <authorList>
            <person name="Hausmann B."/>
        </authorList>
    </citation>
    <scope>NUCLEOTIDE SEQUENCE [LARGE SCALE GENOMIC DNA]</scope>
    <source>
        <strain evidence="2">Peat soil MAG SbA1</strain>
    </source>
</reference>
<proteinExistence type="predicted"/>
<dbReference type="Proteomes" id="UP000238701">
    <property type="component" value="Unassembled WGS sequence"/>
</dbReference>
<sequence length="322" mass="37217">MMNETKADKTMTCKACNAVCQRYGKHRNGLLRFRCPKCGKTYTEPHRRTLDTMYIPQEKAVLALRLLLEGNSIRSTERITELDRNTIMSLLVKAGERCQALMDSKLRNLHMEHIQIDEIWTFVQKKARRVRKDDSPEIGDQWVFVAIDADTKLIPAFHIGKRHYSDTRTFLWDLYGRIEGRTQITTDGLNHYRAGVPDTFGLDVDFAQVVKMFDHGQYESSEARYSPSPIVEVISKVRSGDPDPDHISTSFVERQNLTMRMAIRRFTRLTNAFSKKLVNLKMAVALHFAYYNFCRVHSSLRVTPAMEARLTDHVWTIAELLA</sequence>
<dbReference type="PANTHER" id="PTHR33293">
    <property type="entry name" value="INSERTION ELEMENT IS1 1 PROTEIN INSB-RELATED"/>
    <property type="match status" value="1"/>
</dbReference>
<evidence type="ECO:0008006" key="3">
    <source>
        <dbReference type="Google" id="ProtNLM"/>
    </source>
</evidence>
<dbReference type="AlphaFoldDB" id="A0A2U3L727"/>
<evidence type="ECO:0000313" key="2">
    <source>
        <dbReference type="Proteomes" id="UP000238701"/>
    </source>
</evidence>